<reference evidence="2" key="2">
    <citation type="submission" date="2023-06" db="EMBL/GenBank/DDBJ databases">
        <authorList>
            <consortium name="Lawrence Berkeley National Laboratory"/>
            <person name="Haridas S."/>
            <person name="Hensen N."/>
            <person name="Bonometti L."/>
            <person name="Westerberg I."/>
            <person name="Brannstrom I.O."/>
            <person name="Guillou S."/>
            <person name="Cros-Aarteil S."/>
            <person name="Calhoun S."/>
            <person name="Kuo A."/>
            <person name="Mondo S."/>
            <person name="Pangilinan J."/>
            <person name="Riley R."/>
            <person name="Labutti K."/>
            <person name="Andreopoulos B."/>
            <person name="Lipzen A."/>
            <person name="Chen C."/>
            <person name="Yanf M."/>
            <person name="Daum C."/>
            <person name="Ng V."/>
            <person name="Clum A."/>
            <person name="Steindorff A."/>
            <person name="Ohm R."/>
            <person name="Martin F."/>
            <person name="Silar P."/>
            <person name="Natvig D."/>
            <person name="Lalanne C."/>
            <person name="Gautier V."/>
            <person name="Ament-Velasquez S.L."/>
            <person name="Kruys A."/>
            <person name="Hutchinson M.I."/>
            <person name="Powell A.J."/>
            <person name="Barry K."/>
            <person name="Miller A.N."/>
            <person name="Grigoriev I.V."/>
            <person name="Debuchy R."/>
            <person name="Gladieux P."/>
            <person name="Thoren M.H."/>
            <person name="Johannesson H."/>
        </authorList>
    </citation>
    <scope>NUCLEOTIDE SEQUENCE</scope>
    <source>
        <strain evidence="2">SMH4131-1</strain>
    </source>
</reference>
<dbReference type="AlphaFoldDB" id="A0AAE0I8R7"/>
<gene>
    <name evidence="2" type="ORF">B0T19DRAFT_430053</name>
</gene>
<feature type="compositionally biased region" description="Polar residues" evidence="1">
    <location>
        <begin position="33"/>
        <end position="44"/>
    </location>
</feature>
<evidence type="ECO:0008006" key="4">
    <source>
        <dbReference type="Google" id="ProtNLM"/>
    </source>
</evidence>
<accession>A0AAE0I8R7</accession>
<dbReference type="Proteomes" id="UP001286456">
    <property type="component" value="Unassembled WGS sequence"/>
</dbReference>
<proteinExistence type="predicted"/>
<evidence type="ECO:0000256" key="1">
    <source>
        <dbReference type="SAM" id="MobiDB-lite"/>
    </source>
</evidence>
<feature type="compositionally biased region" description="Basic and acidic residues" evidence="1">
    <location>
        <begin position="11"/>
        <end position="32"/>
    </location>
</feature>
<protein>
    <recommendedName>
        <fullName evidence="4">DUF4440 domain-containing protein</fullName>
    </recommendedName>
</protein>
<name>A0AAE0I8R7_9PEZI</name>
<reference evidence="2" key="1">
    <citation type="journal article" date="2023" name="Mol. Phylogenet. Evol.">
        <title>Genome-scale phylogeny and comparative genomics of the fungal order Sordariales.</title>
        <authorList>
            <person name="Hensen N."/>
            <person name="Bonometti L."/>
            <person name="Westerberg I."/>
            <person name="Brannstrom I.O."/>
            <person name="Guillou S."/>
            <person name="Cros-Aarteil S."/>
            <person name="Calhoun S."/>
            <person name="Haridas S."/>
            <person name="Kuo A."/>
            <person name="Mondo S."/>
            <person name="Pangilinan J."/>
            <person name="Riley R."/>
            <person name="LaButti K."/>
            <person name="Andreopoulos B."/>
            <person name="Lipzen A."/>
            <person name="Chen C."/>
            <person name="Yan M."/>
            <person name="Daum C."/>
            <person name="Ng V."/>
            <person name="Clum A."/>
            <person name="Steindorff A."/>
            <person name="Ohm R.A."/>
            <person name="Martin F."/>
            <person name="Silar P."/>
            <person name="Natvig D.O."/>
            <person name="Lalanne C."/>
            <person name="Gautier V."/>
            <person name="Ament-Velasquez S.L."/>
            <person name="Kruys A."/>
            <person name="Hutchinson M.I."/>
            <person name="Powell A.J."/>
            <person name="Barry K."/>
            <person name="Miller A.N."/>
            <person name="Grigoriev I.V."/>
            <person name="Debuchy R."/>
            <person name="Gladieux P."/>
            <person name="Hiltunen Thoren M."/>
            <person name="Johannesson H."/>
        </authorList>
    </citation>
    <scope>NUCLEOTIDE SEQUENCE</scope>
    <source>
        <strain evidence="2">SMH4131-1</strain>
    </source>
</reference>
<organism evidence="2 3">
    <name type="scientific">Cercophora scortea</name>
    <dbReference type="NCBI Taxonomy" id="314031"/>
    <lineage>
        <taxon>Eukaryota</taxon>
        <taxon>Fungi</taxon>
        <taxon>Dikarya</taxon>
        <taxon>Ascomycota</taxon>
        <taxon>Pezizomycotina</taxon>
        <taxon>Sordariomycetes</taxon>
        <taxon>Sordariomycetidae</taxon>
        <taxon>Sordariales</taxon>
        <taxon>Lasiosphaeriaceae</taxon>
        <taxon>Cercophora</taxon>
    </lineage>
</organism>
<evidence type="ECO:0000313" key="2">
    <source>
        <dbReference type="EMBL" id="KAK3320617.1"/>
    </source>
</evidence>
<evidence type="ECO:0000313" key="3">
    <source>
        <dbReference type="Proteomes" id="UP001286456"/>
    </source>
</evidence>
<comment type="caution">
    <text evidence="2">The sequence shown here is derived from an EMBL/GenBank/DDBJ whole genome shotgun (WGS) entry which is preliminary data.</text>
</comment>
<keyword evidence="3" id="KW-1185">Reference proteome</keyword>
<sequence>MPTVLGLTTDSKSRSKSADKDKDHKSSGKEHNQAISSKYHSSNKALGAPNNGAKPRLDTISKRNYASALEVETLLWRALCDDPDAAKEYIADDCIMINPLFNGGSSRPLAKDTEPSIEQVLEGGEPWASFRFHGEPLVVEIGLMAVALVYKVSLYRQGRKGGIREVVASVSSAWRQTAGADWLLCAQHVAYADDEDDDEEGEE</sequence>
<feature type="region of interest" description="Disordered" evidence="1">
    <location>
        <begin position="1"/>
        <end position="57"/>
    </location>
</feature>
<dbReference type="EMBL" id="JAUEPO010000005">
    <property type="protein sequence ID" value="KAK3320617.1"/>
    <property type="molecule type" value="Genomic_DNA"/>
</dbReference>